<dbReference type="Gene3D" id="1.20.120.330">
    <property type="entry name" value="Nucleotidyltransferases domain 2"/>
    <property type="match status" value="1"/>
</dbReference>
<evidence type="ECO:0000259" key="1">
    <source>
        <dbReference type="Pfam" id="PF05168"/>
    </source>
</evidence>
<gene>
    <name evidence="2" type="ORF">C7B65_26200</name>
</gene>
<dbReference type="Pfam" id="PF05168">
    <property type="entry name" value="HEPN"/>
    <property type="match status" value="1"/>
</dbReference>
<dbReference type="STRING" id="1920490.GCA_001895925_03401"/>
<name>A0A2T1D297_9CYAN</name>
<organism evidence="2 3">
    <name type="scientific">Phormidesmis priestleyi ULC007</name>
    <dbReference type="NCBI Taxonomy" id="1920490"/>
    <lineage>
        <taxon>Bacteria</taxon>
        <taxon>Bacillati</taxon>
        <taxon>Cyanobacteriota</taxon>
        <taxon>Cyanophyceae</taxon>
        <taxon>Leptolyngbyales</taxon>
        <taxon>Leptolyngbyaceae</taxon>
        <taxon>Phormidesmis</taxon>
    </lineage>
</organism>
<keyword evidence="3" id="KW-1185">Reference proteome</keyword>
<dbReference type="InterPro" id="IPR007842">
    <property type="entry name" value="HEPN_dom"/>
</dbReference>
<reference evidence="2 3" key="1">
    <citation type="submission" date="2018-02" db="EMBL/GenBank/DDBJ databases">
        <authorList>
            <person name="Cohen D.B."/>
            <person name="Kent A.D."/>
        </authorList>
    </citation>
    <scope>NUCLEOTIDE SEQUENCE [LARGE SCALE GENOMIC DNA]</scope>
    <source>
        <strain evidence="2 3">ULC007</strain>
    </source>
</reference>
<dbReference type="OrthoDB" id="6174209at2"/>
<dbReference type="Proteomes" id="UP000238634">
    <property type="component" value="Unassembled WGS sequence"/>
</dbReference>
<comment type="caution">
    <text evidence="2">The sequence shown here is derived from an EMBL/GenBank/DDBJ whole genome shotgun (WGS) entry which is preliminary data.</text>
</comment>
<protein>
    <submittedName>
        <fullName evidence="2">HEPN domain-containing protein</fullName>
    </submittedName>
</protein>
<evidence type="ECO:0000313" key="2">
    <source>
        <dbReference type="EMBL" id="PSB14619.1"/>
    </source>
</evidence>
<reference evidence="2 3" key="2">
    <citation type="submission" date="2018-03" db="EMBL/GenBank/DDBJ databases">
        <title>The ancient ancestry and fast evolution of plastids.</title>
        <authorList>
            <person name="Moore K.R."/>
            <person name="Magnabosco C."/>
            <person name="Momper L."/>
            <person name="Gold D.A."/>
            <person name="Bosak T."/>
            <person name="Fournier G.P."/>
        </authorList>
    </citation>
    <scope>NUCLEOTIDE SEQUENCE [LARGE SCALE GENOMIC DNA]</scope>
    <source>
        <strain evidence="2 3">ULC007</strain>
    </source>
</reference>
<dbReference type="EMBL" id="PVWG01000083">
    <property type="protein sequence ID" value="PSB14619.1"/>
    <property type="molecule type" value="Genomic_DNA"/>
</dbReference>
<dbReference type="AlphaFoldDB" id="A0A2T1D297"/>
<dbReference type="RefSeq" id="WP_073075283.1">
    <property type="nucleotide sequence ID" value="NZ_MPPI01000073.1"/>
</dbReference>
<accession>A0A2T1D297</accession>
<evidence type="ECO:0000313" key="3">
    <source>
        <dbReference type="Proteomes" id="UP000238634"/>
    </source>
</evidence>
<feature type="domain" description="HEPN" evidence="1">
    <location>
        <begin position="30"/>
        <end position="124"/>
    </location>
</feature>
<proteinExistence type="predicted"/>
<sequence>MSFDWKQYLTLAEELSRKSTTPANLEARQRTAISRAYYAAFLSARNYLRDYKKLPVSQTGEAHRDVAQQFRLNAEPNNQTIADNLRRLRLYRNQADYTDKFPGLIAIAEISLELSQEVIFILENLQN</sequence>